<proteinExistence type="predicted"/>
<keyword evidence="1" id="KW-0812">Transmembrane</keyword>
<keyword evidence="1" id="KW-1133">Transmembrane helix</keyword>
<organism evidence="2 3">
    <name type="scientific">Paractinoplanes ovalisporus</name>
    <dbReference type="NCBI Taxonomy" id="2810368"/>
    <lineage>
        <taxon>Bacteria</taxon>
        <taxon>Bacillati</taxon>
        <taxon>Actinomycetota</taxon>
        <taxon>Actinomycetes</taxon>
        <taxon>Micromonosporales</taxon>
        <taxon>Micromonosporaceae</taxon>
        <taxon>Paractinoplanes</taxon>
    </lineage>
</organism>
<accession>A0ABS2ATY1</accession>
<protein>
    <submittedName>
        <fullName evidence="2">Uncharacterized protein</fullName>
    </submittedName>
</protein>
<evidence type="ECO:0000256" key="1">
    <source>
        <dbReference type="SAM" id="Phobius"/>
    </source>
</evidence>
<gene>
    <name evidence="2" type="ORF">JIG36_47585</name>
</gene>
<reference evidence="2 3" key="1">
    <citation type="submission" date="2021-01" db="EMBL/GenBank/DDBJ databases">
        <title>Actinoplanes sp. nov. LDG1-06 isolated from lichen.</title>
        <authorList>
            <person name="Saeng-In P."/>
            <person name="Phongsopitanun W."/>
            <person name="Kanchanasin P."/>
            <person name="Yuki M."/>
            <person name="Kudo T."/>
            <person name="Ohkuma M."/>
            <person name="Tanasupawat S."/>
        </authorList>
    </citation>
    <scope>NUCLEOTIDE SEQUENCE [LARGE SCALE GENOMIC DNA]</scope>
    <source>
        <strain evidence="2 3">LDG1-06</strain>
    </source>
</reference>
<keyword evidence="1" id="KW-0472">Membrane</keyword>
<feature type="transmembrane region" description="Helical" evidence="1">
    <location>
        <begin position="12"/>
        <end position="31"/>
    </location>
</feature>
<dbReference type="EMBL" id="JAENHP010000032">
    <property type="protein sequence ID" value="MBM2623185.1"/>
    <property type="molecule type" value="Genomic_DNA"/>
</dbReference>
<keyword evidence="3" id="KW-1185">Reference proteome</keyword>
<comment type="caution">
    <text evidence="2">The sequence shown here is derived from an EMBL/GenBank/DDBJ whole genome shotgun (WGS) entry which is preliminary data.</text>
</comment>
<dbReference type="Proteomes" id="UP000632138">
    <property type="component" value="Unassembled WGS sequence"/>
</dbReference>
<evidence type="ECO:0000313" key="2">
    <source>
        <dbReference type="EMBL" id="MBM2623185.1"/>
    </source>
</evidence>
<sequence>MFLGRKRRISRQLVAIVVGGSMTLSGFYWNLVSEPLGRRISGNFPQVAPARAAEMVDAISLLWSSVGLTVILVVLARVFFRARRVNGR</sequence>
<evidence type="ECO:0000313" key="3">
    <source>
        <dbReference type="Proteomes" id="UP000632138"/>
    </source>
</evidence>
<feature type="transmembrane region" description="Helical" evidence="1">
    <location>
        <begin position="61"/>
        <end position="80"/>
    </location>
</feature>
<name>A0ABS2ATY1_9ACTN</name>
<dbReference type="RefSeq" id="WP_203383536.1">
    <property type="nucleotide sequence ID" value="NZ_JAENHP010000032.1"/>
</dbReference>